<protein>
    <submittedName>
        <fullName evidence="1">Helix-turn-helix transcriptional regulator</fullName>
    </submittedName>
</protein>
<accession>A0ACD4NXU2</accession>
<dbReference type="Proteomes" id="UP001163223">
    <property type="component" value="Chromosome"/>
</dbReference>
<evidence type="ECO:0000313" key="2">
    <source>
        <dbReference type="Proteomes" id="UP001163223"/>
    </source>
</evidence>
<reference evidence="1" key="1">
    <citation type="submission" date="2022-11" db="EMBL/GenBank/DDBJ databases">
        <title>beta-Carotene-producing bacterium, Jeongeuplla avenae sp. nov., alleviates the salt stress of Arabidopsis seedlings.</title>
        <authorList>
            <person name="Jiang L."/>
            <person name="Lee J."/>
        </authorList>
    </citation>
    <scope>NUCLEOTIDE SEQUENCE</scope>
    <source>
        <strain evidence="1">DY_R2A_6</strain>
    </source>
</reference>
<name>A0ACD4NXU2_9HYPH</name>
<gene>
    <name evidence="1" type="ORF">OXU80_18730</name>
</gene>
<organism evidence="1 2">
    <name type="scientific">Antarcticirhabdus aurantiaca</name>
    <dbReference type="NCBI Taxonomy" id="2606717"/>
    <lineage>
        <taxon>Bacteria</taxon>
        <taxon>Pseudomonadati</taxon>
        <taxon>Pseudomonadota</taxon>
        <taxon>Alphaproteobacteria</taxon>
        <taxon>Hyphomicrobiales</taxon>
        <taxon>Aurantimonadaceae</taxon>
        <taxon>Antarcticirhabdus</taxon>
    </lineage>
</organism>
<sequence>MIDADQAIGCIIQRRREVAGLSASALGRALGLTYQQVRKYETGQNRVSTGALLRIAEALGCTAVEIVAEVEHALRPAIAIEISEAQDRANDLVRQIAALPADSRRSVEMIVGKLTPAINVVAERVS</sequence>
<keyword evidence="2" id="KW-1185">Reference proteome</keyword>
<evidence type="ECO:0000313" key="1">
    <source>
        <dbReference type="EMBL" id="WAJ31524.1"/>
    </source>
</evidence>
<dbReference type="EMBL" id="CP113520">
    <property type="protein sequence ID" value="WAJ31524.1"/>
    <property type="molecule type" value="Genomic_DNA"/>
</dbReference>
<proteinExistence type="predicted"/>